<dbReference type="Pfam" id="PF11066">
    <property type="entry name" value="DUF2867"/>
    <property type="match status" value="1"/>
</dbReference>
<comment type="caution">
    <text evidence="1">The sequence shown here is derived from an EMBL/GenBank/DDBJ whole genome shotgun (WGS) entry which is preliminary data.</text>
</comment>
<evidence type="ECO:0000313" key="1">
    <source>
        <dbReference type="EMBL" id="MBF4161323.1"/>
    </source>
</evidence>
<proteinExistence type="predicted"/>
<dbReference type="InterPro" id="IPR021295">
    <property type="entry name" value="DUF2867"/>
</dbReference>
<dbReference type="Proteomes" id="UP000656804">
    <property type="component" value="Unassembled WGS sequence"/>
</dbReference>
<sequence length="158" mass="17175">MDRCPTWTTSSRSTLATASPDEAWSIVAGAGPGAHWYLDAAPFVVRGVLDRLVGGAGRRWPAPDRPLLEPGDTAGFWQVEEADVDLGLVLRADVRAPGTVRLHTRVRQEDAGCRLEQTVTLDPRGLLGLGYLLADLPAREVVIELTQRRLLADLATIR</sequence>
<reference evidence="1" key="1">
    <citation type="submission" date="2020-11" db="EMBL/GenBank/DDBJ databases">
        <title>Nocardioides sp. CBS4Y-1, whole genome shotgun sequence.</title>
        <authorList>
            <person name="Tuo L."/>
        </authorList>
    </citation>
    <scope>NUCLEOTIDE SEQUENCE</scope>
    <source>
        <strain evidence="1">CBS4Y-1</strain>
    </source>
</reference>
<gene>
    <name evidence="1" type="ORF">ISG29_06435</name>
</gene>
<dbReference type="RefSeq" id="WP_194502552.1">
    <property type="nucleotide sequence ID" value="NZ_JADIVZ010000002.1"/>
</dbReference>
<accession>A0A930UUY7</accession>
<name>A0A930UUY7_9ACTN</name>
<keyword evidence="2" id="KW-1185">Reference proteome</keyword>
<dbReference type="AlphaFoldDB" id="A0A930UUY7"/>
<protein>
    <submittedName>
        <fullName evidence="1">DUF2867 domain-containing protein</fullName>
    </submittedName>
</protein>
<evidence type="ECO:0000313" key="2">
    <source>
        <dbReference type="Proteomes" id="UP000656804"/>
    </source>
</evidence>
<organism evidence="1 2">
    <name type="scientific">Nocardioides acrostichi</name>
    <dbReference type="NCBI Taxonomy" id="2784339"/>
    <lineage>
        <taxon>Bacteria</taxon>
        <taxon>Bacillati</taxon>
        <taxon>Actinomycetota</taxon>
        <taxon>Actinomycetes</taxon>
        <taxon>Propionibacteriales</taxon>
        <taxon>Nocardioidaceae</taxon>
        <taxon>Nocardioides</taxon>
    </lineage>
</organism>
<dbReference type="EMBL" id="JADIVZ010000002">
    <property type="protein sequence ID" value="MBF4161323.1"/>
    <property type="molecule type" value="Genomic_DNA"/>
</dbReference>